<keyword evidence="8" id="KW-1185">Reference proteome</keyword>
<dbReference type="PANTHER" id="PTHR33841">
    <property type="entry name" value="DNA METHYLTRANSFERASE YEEA-RELATED"/>
    <property type="match status" value="1"/>
</dbReference>
<keyword evidence="2" id="KW-0489">Methyltransferase</keyword>
<dbReference type="InterPro" id="IPR029063">
    <property type="entry name" value="SAM-dependent_MTases_sf"/>
</dbReference>
<evidence type="ECO:0000256" key="3">
    <source>
        <dbReference type="ARBA" id="ARBA00022679"/>
    </source>
</evidence>
<dbReference type="Proteomes" id="UP000036908">
    <property type="component" value="Unassembled WGS sequence"/>
</dbReference>
<dbReference type="Gene3D" id="3.40.50.150">
    <property type="entry name" value="Vaccinia Virus protein VP39"/>
    <property type="match status" value="1"/>
</dbReference>
<feature type="domain" description="Type II methyltransferase M.TaqI-like" evidence="6">
    <location>
        <begin position="597"/>
        <end position="844"/>
    </location>
</feature>
<evidence type="ECO:0000313" key="8">
    <source>
        <dbReference type="Proteomes" id="UP000036908"/>
    </source>
</evidence>
<dbReference type="GO" id="GO:0003676">
    <property type="term" value="F:nucleic acid binding"/>
    <property type="evidence" value="ECO:0007669"/>
    <property type="project" value="InterPro"/>
</dbReference>
<reference evidence="8" key="1">
    <citation type="submission" date="2014-11" db="EMBL/GenBank/DDBJ databases">
        <title>Genome sequencing of Roseivirga sp. D-25.</title>
        <authorList>
            <person name="Selvaratnam C."/>
            <person name="Thevarajoo S."/>
            <person name="Goh K.M."/>
            <person name="Eee R."/>
            <person name="Chan K.-G."/>
            <person name="Chong C.S."/>
        </authorList>
    </citation>
    <scope>NUCLEOTIDE SEQUENCE [LARGE SCALE GENOMIC DNA]</scope>
    <source>
        <strain evidence="8">D-25</strain>
    </source>
</reference>
<dbReference type="EC" id="2.1.1.72" evidence="1"/>
<dbReference type="EMBL" id="JSVA01000006">
    <property type="protein sequence ID" value="KOF03626.1"/>
    <property type="molecule type" value="Genomic_DNA"/>
</dbReference>
<keyword evidence="3" id="KW-0808">Transferase</keyword>
<protein>
    <recommendedName>
        <fullName evidence="1">site-specific DNA-methyltransferase (adenine-specific)</fullName>
        <ecNumber evidence="1">2.1.1.72</ecNumber>
    </recommendedName>
</protein>
<accession>A0A0L8AN12</accession>
<comment type="catalytic activity">
    <reaction evidence="5">
        <text>a 2'-deoxyadenosine in DNA + S-adenosyl-L-methionine = an N(6)-methyl-2'-deoxyadenosine in DNA + S-adenosyl-L-homocysteine + H(+)</text>
        <dbReference type="Rhea" id="RHEA:15197"/>
        <dbReference type="Rhea" id="RHEA-COMP:12418"/>
        <dbReference type="Rhea" id="RHEA-COMP:12419"/>
        <dbReference type="ChEBI" id="CHEBI:15378"/>
        <dbReference type="ChEBI" id="CHEBI:57856"/>
        <dbReference type="ChEBI" id="CHEBI:59789"/>
        <dbReference type="ChEBI" id="CHEBI:90615"/>
        <dbReference type="ChEBI" id="CHEBI:90616"/>
        <dbReference type="EC" id="2.1.1.72"/>
    </reaction>
</comment>
<evidence type="ECO:0000256" key="5">
    <source>
        <dbReference type="ARBA" id="ARBA00047942"/>
    </source>
</evidence>
<dbReference type="PATRIC" id="fig|1566026.4.peg.2786"/>
<keyword evidence="4" id="KW-0949">S-adenosyl-L-methionine</keyword>
<evidence type="ECO:0000259" key="6">
    <source>
        <dbReference type="Pfam" id="PF07669"/>
    </source>
</evidence>
<evidence type="ECO:0000256" key="2">
    <source>
        <dbReference type="ARBA" id="ARBA00022603"/>
    </source>
</evidence>
<gene>
    <name evidence="7" type="ORF">OB69_04820</name>
</gene>
<evidence type="ECO:0000313" key="7">
    <source>
        <dbReference type="EMBL" id="KOF03626.1"/>
    </source>
</evidence>
<dbReference type="GO" id="GO:0032259">
    <property type="term" value="P:methylation"/>
    <property type="evidence" value="ECO:0007669"/>
    <property type="project" value="UniProtKB-KW"/>
</dbReference>
<dbReference type="GO" id="GO:0009007">
    <property type="term" value="F:site-specific DNA-methyltransferase (adenine-specific) activity"/>
    <property type="evidence" value="ECO:0007669"/>
    <property type="project" value="UniProtKB-EC"/>
</dbReference>
<dbReference type="InterPro" id="IPR011639">
    <property type="entry name" value="MethylTrfase_TaqI-like_dom"/>
</dbReference>
<dbReference type="OrthoDB" id="32195at2"/>
<dbReference type="SUPFAM" id="SSF53335">
    <property type="entry name" value="S-adenosyl-L-methionine-dependent methyltransferases"/>
    <property type="match status" value="2"/>
</dbReference>
<proteinExistence type="predicted"/>
<organism evidence="7 8">
    <name type="scientific">Roseivirga seohaensis subsp. aquiponti</name>
    <dbReference type="NCBI Taxonomy" id="1566026"/>
    <lineage>
        <taxon>Bacteria</taxon>
        <taxon>Pseudomonadati</taxon>
        <taxon>Bacteroidota</taxon>
        <taxon>Cytophagia</taxon>
        <taxon>Cytophagales</taxon>
        <taxon>Roseivirgaceae</taxon>
        <taxon>Roseivirga</taxon>
    </lineage>
</organism>
<dbReference type="PROSITE" id="PS00092">
    <property type="entry name" value="N6_MTASE"/>
    <property type="match status" value="1"/>
</dbReference>
<dbReference type="AlphaFoldDB" id="A0A0L8AN12"/>
<dbReference type="RefSeq" id="WP_053222571.1">
    <property type="nucleotide sequence ID" value="NZ_JSVA01000006.1"/>
</dbReference>
<comment type="caution">
    <text evidence="7">The sequence shown here is derived from an EMBL/GenBank/DDBJ whole genome shotgun (WGS) entry which is preliminary data.</text>
</comment>
<sequence>MKKQTFTNYIKDFDFETLFNELGWDTFANQLPVAVNNDAFMLKGVAQKKGFVILLCPPLPNGKIPVSNIRKQIENKVSKNYFEHLIIYADQDQKHQIWQLAVKEENKPKQVREVSWYSHQDVEGLFQRMKNLLFTLDEEETITIVDVGIRIREGFAKNSEQVTKKFYTEFKKQHVAFLDFIEGIDDHIGNKENQNKQWYASLMLNRLMFCYFIQKKGFLDQDLNYLQNKLRRCEELEGQTNFYSFYRSFLLELFHDGLGKPKIKRKSELPVDLGKIPYLNGGLFDVHELERQFDQIEIDDDAFKKIFNFFDQWNWHLDSSIEATGKDINPDVIGYIFEKYINDRAAMGAYYTKEDITDYIGKNTIIPFLFDETERHYKKAFKPEAELWQFLKESGNTYIYDAVKHGIPESDDLFADLPEEVQEGINHPLEDKVVEATTQPHLWELRQAWNQKTPTEIGLPTEIYRELIERRKRYADIKAKIEKSEINHINDFITYNLNIRQFTQDFIENSEDAAFIRHFYKAINKITILDPTCGSGAFLFAALNILEPLYEACIIRMEQFVAEQPGKHKFFEETLAEVKSDQHPSLQYFIFKSIILNNLYGVDIMNEAVEIAKLRLFLKLVATVDVNPRKDNFGLEPLPDIDFNIRAGNTLIGFATENELLQTIQKKEPLFAADKLEEFKEEFELVSKAFGHFQNSQLINDQGSDSFKQAKAQLVSKLKELNHKLNVYLATNYGIDAERKPKDFEAWLHSHQPFHWFAEFYQIVAAKGGFDCIVGNPPYVQTSDVEYKILFEGSRHSNLYAYVQLRCNMISNEKSYSGLIVPMSISGIRDYSELRTKLSNTYGAIYITNHAIRPQSLFEGISQRVSIVLTFNKGCQSNKIHSTKYLRTKSTKVLFEQLEYSFISADSQREGLFPKLSSDIEVSVWNKINSSDKSYSKVASKKEEVFFIKDYGETYWVFPFKFSPYLTPLKSFKELRISSDGINSTFCFFNSTAHYFFYSAISDCWHFGIWHLNEFPYTTARESQLSELSRNLEESFKENRITRYDKRANGNIYEYKISKSKPIIDQIDTVLAEHYGFTEAELDFIINYDIKYRMGKALFGEADESEEDED</sequence>
<dbReference type="Pfam" id="PF07669">
    <property type="entry name" value="Eco57I"/>
    <property type="match status" value="1"/>
</dbReference>
<dbReference type="InterPro" id="IPR050953">
    <property type="entry name" value="N4_N6_ade-DNA_methylase"/>
</dbReference>
<dbReference type="InterPro" id="IPR002052">
    <property type="entry name" value="DNA_methylase_N6_adenine_CS"/>
</dbReference>
<name>A0A0L8AN12_9BACT</name>
<dbReference type="PANTHER" id="PTHR33841:SF1">
    <property type="entry name" value="DNA METHYLTRANSFERASE A"/>
    <property type="match status" value="1"/>
</dbReference>
<dbReference type="GO" id="GO:0006304">
    <property type="term" value="P:DNA modification"/>
    <property type="evidence" value="ECO:0007669"/>
    <property type="project" value="InterPro"/>
</dbReference>
<evidence type="ECO:0000256" key="1">
    <source>
        <dbReference type="ARBA" id="ARBA00011900"/>
    </source>
</evidence>
<evidence type="ECO:0000256" key="4">
    <source>
        <dbReference type="ARBA" id="ARBA00022691"/>
    </source>
</evidence>